<dbReference type="CDD" id="cd05466">
    <property type="entry name" value="PBP2_LTTR_substrate"/>
    <property type="match status" value="1"/>
</dbReference>
<evidence type="ECO:0000313" key="6">
    <source>
        <dbReference type="EMBL" id="PST38993.1"/>
    </source>
</evidence>
<comment type="similarity">
    <text evidence="1">Belongs to the LysR transcriptional regulatory family.</text>
</comment>
<dbReference type="SUPFAM" id="SSF53850">
    <property type="entry name" value="Periplasmic binding protein-like II"/>
    <property type="match status" value="1"/>
</dbReference>
<keyword evidence="4" id="KW-0804">Transcription</keyword>
<dbReference type="GO" id="GO:0003700">
    <property type="term" value="F:DNA-binding transcription factor activity"/>
    <property type="evidence" value="ECO:0007669"/>
    <property type="project" value="InterPro"/>
</dbReference>
<dbReference type="PANTHER" id="PTHR30346">
    <property type="entry name" value="TRANSCRIPTIONAL DUAL REGULATOR HCAR-RELATED"/>
    <property type="match status" value="1"/>
</dbReference>
<accession>A0A2T3FUP8</accession>
<dbReference type="RefSeq" id="WP_107000149.1">
    <property type="nucleotide sequence ID" value="NZ_CAUWBW010000017.1"/>
</dbReference>
<sequence>MDAKKLEILMTAVDLGSFSKASEVVGYTQSGLTHLVDSLEREIGFPLIRRSYSGIALTEAGENLLPDIRQFLQANATLENKIQAVREQQEESIRVAAYASIAMYWMPEILYRFRRLCPKVDVDLRMVDHALEPFELLQSGKTDVIFASRQKEPKCEWIPLYHELLYAILPKQYPLNGRKEFPLREFEGKDFLMPYGRFDIDVHAAFAKEGVRAKEQSVYVDDETVIRMVGKGLGISMMSELMIRGNTEDVYCVPVSPTCIREIGMGMKPGAEESESIAKLTKCVMQFVSTLNKGRNVSLK</sequence>
<keyword evidence="3" id="KW-0238">DNA-binding</keyword>
<dbReference type="Proteomes" id="UP000241048">
    <property type="component" value="Unassembled WGS sequence"/>
</dbReference>
<dbReference type="InterPro" id="IPR036388">
    <property type="entry name" value="WH-like_DNA-bd_sf"/>
</dbReference>
<dbReference type="Gene3D" id="1.10.10.10">
    <property type="entry name" value="Winged helix-like DNA-binding domain superfamily/Winged helix DNA-binding domain"/>
    <property type="match status" value="1"/>
</dbReference>
<dbReference type="PANTHER" id="PTHR30346:SF0">
    <property type="entry name" value="HCA OPERON TRANSCRIPTIONAL ACTIVATOR HCAR"/>
    <property type="match status" value="1"/>
</dbReference>
<dbReference type="InterPro" id="IPR036390">
    <property type="entry name" value="WH_DNA-bd_sf"/>
</dbReference>
<gene>
    <name evidence="6" type="ORF">C7U56_03480</name>
</gene>
<name>A0A2T3FUP8_9CLOT</name>
<evidence type="ECO:0000256" key="1">
    <source>
        <dbReference type="ARBA" id="ARBA00009437"/>
    </source>
</evidence>
<evidence type="ECO:0000259" key="5">
    <source>
        <dbReference type="PROSITE" id="PS50931"/>
    </source>
</evidence>
<dbReference type="GO" id="GO:0003677">
    <property type="term" value="F:DNA binding"/>
    <property type="evidence" value="ECO:0007669"/>
    <property type="project" value="UniProtKB-KW"/>
</dbReference>
<evidence type="ECO:0000256" key="2">
    <source>
        <dbReference type="ARBA" id="ARBA00023015"/>
    </source>
</evidence>
<dbReference type="Pfam" id="PF03466">
    <property type="entry name" value="LysR_substrate"/>
    <property type="match status" value="1"/>
</dbReference>
<proteinExistence type="inferred from homology"/>
<reference evidence="6 7" key="1">
    <citation type="submission" date="2018-03" db="EMBL/GenBank/DDBJ databases">
        <title>Lachnoclostridium SNUG30386 gen.nov., sp.nov., isolated from human faeces.</title>
        <authorList>
            <person name="Seo B."/>
            <person name="Jeon K."/>
            <person name="Ko G."/>
        </authorList>
    </citation>
    <scope>NUCLEOTIDE SEQUENCE [LARGE SCALE GENOMIC DNA]</scope>
    <source>
        <strain evidence="6 7">SNUG30386</strain>
    </source>
</reference>
<dbReference type="SUPFAM" id="SSF46785">
    <property type="entry name" value="Winged helix' DNA-binding domain"/>
    <property type="match status" value="1"/>
</dbReference>
<protein>
    <recommendedName>
        <fullName evidence="5">HTH lysR-type domain-containing protein</fullName>
    </recommendedName>
</protein>
<dbReference type="Gene3D" id="3.40.190.10">
    <property type="entry name" value="Periplasmic binding protein-like II"/>
    <property type="match status" value="2"/>
</dbReference>
<keyword evidence="2" id="KW-0805">Transcription regulation</keyword>
<evidence type="ECO:0000256" key="3">
    <source>
        <dbReference type="ARBA" id="ARBA00023125"/>
    </source>
</evidence>
<dbReference type="EMBL" id="PYLO01000001">
    <property type="protein sequence ID" value="PST38993.1"/>
    <property type="molecule type" value="Genomic_DNA"/>
</dbReference>
<dbReference type="GO" id="GO:0032993">
    <property type="term" value="C:protein-DNA complex"/>
    <property type="evidence" value="ECO:0007669"/>
    <property type="project" value="TreeGrafter"/>
</dbReference>
<organism evidence="6 7">
    <name type="scientific">Clostridium fessum</name>
    <dbReference type="NCBI Taxonomy" id="2126740"/>
    <lineage>
        <taxon>Bacteria</taxon>
        <taxon>Bacillati</taxon>
        <taxon>Bacillota</taxon>
        <taxon>Clostridia</taxon>
        <taxon>Eubacteriales</taxon>
        <taxon>Clostridiaceae</taxon>
        <taxon>Clostridium</taxon>
    </lineage>
</organism>
<comment type="caution">
    <text evidence="6">The sequence shown here is derived from an EMBL/GenBank/DDBJ whole genome shotgun (WGS) entry which is preliminary data.</text>
</comment>
<dbReference type="InterPro" id="IPR000847">
    <property type="entry name" value="LysR_HTH_N"/>
</dbReference>
<evidence type="ECO:0000313" key="7">
    <source>
        <dbReference type="Proteomes" id="UP000241048"/>
    </source>
</evidence>
<dbReference type="AlphaFoldDB" id="A0A2T3FUP8"/>
<dbReference type="InterPro" id="IPR005119">
    <property type="entry name" value="LysR_subst-bd"/>
</dbReference>
<keyword evidence="7" id="KW-1185">Reference proteome</keyword>
<dbReference type="Pfam" id="PF00126">
    <property type="entry name" value="HTH_1"/>
    <property type="match status" value="1"/>
</dbReference>
<dbReference type="PROSITE" id="PS50931">
    <property type="entry name" value="HTH_LYSR"/>
    <property type="match status" value="1"/>
</dbReference>
<evidence type="ECO:0000256" key="4">
    <source>
        <dbReference type="ARBA" id="ARBA00023163"/>
    </source>
</evidence>
<dbReference type="GeneID" id="79840095"/>
<feature type="domain" description="HTH lysR-type" evidence="5">
    <location>
        <begin position="1"/>
        <end position="58"/>
    </location>
</feature>